<dbReference type="Gene3D" id="3.30.565.10">
    <property type="entry name" value="Histidine kinase-like ATPase, C-terminal domain"/>
    <property type="match status" value="1"/>
</dbReference>
<gene>
    <name evidence="10" type="ORF">LG943_24175</name>
</gene>
<feature type="compositionally biased region" description="Low complexity" evidence="8">
    <location>
        <begin position="52"/>
        <end position="110"/>
    </location>
</feature>
<keyword evidence="7" id="KW-1133">Transmembrane helix</keyword>
<evidence type="ECO:0000256" key="5">
    <source>
        <dbReference type="ARBA" id="ARBA00022692"/>
    </source>
</evidence>
<dbReference type="EC" id="2.7.13.3" evidence="2"/>
<evidence type="ECO:0000313" key="10">
    <source>
        <dbReference type="EMBL" id="MDA0567395.1"/>
    </source>
</evidence>
<keyword evidence="7" id="KW-0472">Membrane</keyword>
<evidence type="ECO:0000259" key="9">
    <source>
        <dbReference type="PROSITE" id="PS50109"/>
    </source>
</evidence>
<dbReference type="Proteomes" id="UP001140076">
    <property type="component" value="Unassembled WGS sequence"/>
</dbReference>
<feature type="compositionally biased region" description="Basic and acidic residues" evidence="8">
    <location>
        <begin position="485"/>
        <end position="495"/>
    </location>
</feature>
<feature type="region of interest" description="Disordered" evidence="8">
    <location>
        <begin position="388"/>
        <end position="495"/>
    </location>
</feature>
<keyword evidence="6" id="KW-0418">Kinase</keyword>
<dbReference type="PANTHER" id="PTHR45436">
    <property type="entry name" value="SENSOR HISTIDINE KINASE YKOH"/>
    <property type="match status" value="1"/>
</dbReference>
<feature type="compositionally biased region" description="Low complexity" evidence="8">
    <location>
        <begin position="124"/>
        <end position="136"/>
    </location>
</feature>
<proteinExistence type="predicted"/>
<evidence type="ECO:0000256" key="4">
    <source>
        <dbReference type="ARBA" id="ARBA00022679"/>
    </source>
</evidence>
<feature type="compositionally biased region" description="Pro residues" evidence="8">
    <location>
        <begin position="391"/>
        <end position="406"/>
    </location>
</feature>
<evidence type="ECO:0000256" key="7">
    <source>
        <dbReference type="ARBA" id="ARBA00022989"/>
    </source>
</evidence>
<dbReference type="GO" id="GO:0000160">
    <property type="term" value="P:phosphorelay signal transduction system"/>
    <property type="evidence" value="ECO:0007669"/>
    <property type="project" value="TreeGrafter"/>
</dbReference>
<dbReference type="Pfam" id="PF02518">
    <property type="entry name" value="HATPase_c"/>
    <property type="match status" value="1"/>
</dbReference>
<comment type="catalytic activity">
    <reaction evidence="1">
        <text>ATP + protein L-histidine = ADP + protein N-phospho-L-histidine.</text>
        <dbReference type="EC" id="2.7.13.3"/>
    </reaction>
</comment>
<evidence type="ECO:0000256" key="8">
    <source>
        <dbReference type="SAM" id="MobiDB-lite"/>
    </source>
</evidence>
<dbReference type="SMART" id="SM00387">
    <property type="entry name" value="HATPase_c"/>
    <property type="match status" value="1"/>
</dbReference>
<name>A0A9X3NV09_9ACTN</name>
<dbReference type="GO" id="GO:0005886">
    <property type="term" value="C:plasma membrane"/>
    <property type="evidence" value="ECO:0007669"/>
    <property type="project" value="TreeGrafter"/>
</dbReference>
<dbReference type="InterPro" id="IPR005467">
    <property type="entry name" value="His_kinase_dom"/>
</dbReference>
<accession>A0A9X3NV09</accession>
<evidence type="ECO:0000256" key="1">
    <source>
        <dbReference type="ARBA" id="ARBA00000085"/>
    </source>
</evidence>
<dbReference type="InterPro" id="IPR036890">
    <property type="entry name" value="HATPase_C_sf"/>
</dbReference>
<evidence type="ECO:0000256" key="3">
    <source>
        <dbReference type="ARBA" id="ARBA00022553"/>
    </source>
</evidence>
<feature type="region of interest" description="Disordered" evidence="8">
    <location>
        <begin position="1"/>
        <end position="164"/>
    </location>
</feature>
<dbReference type="EMBL" id="JAJAQC010000055">
    <property type="protein sequence ID" value="MDA0567395.1"/>
    <property type="molecule type" value="Genomic_DNA"/>
</dbReference>
<organism evidence="10 11">
    <name type="scientific">Streptomonospora mangrovi</name>
    <dbReference type="NCBI Taxonomy" id="2883123"/>
    <lineage>
        <taxon>Bacteria</taxon>
        <taxon>Bacillati</taxon>
        <taxon>Actinomycetota</taxon>
        <taxon>Actinomycetes</taxon>
        <taxon>Streptosporangiales</taxon>
        <taxon>Nocardiopsidaceae</taxon>
        <taxon>Streptomonospora</taxon>
    </lineage>
</organism>
<comment type="caution">
    <text evidence="10">The sequence shown here is derived from an EMBL/GenBank/DDBJ whole genome shotgun (WGS) entry which is preliminary data.</text>
</comment>
<keyword evidence="3" id="KW-0597">Phosphoprotein</keyword>
<dbReference type="GO" id="GO:0004673">
    <property type="term" value="F:protein histidine kinase activity"/>
    <property type="evidence" value="ECO:0007669"/>
    <property type="project" value="UniProtKB-EC"/>
</dbReference>
<sequence length="495" mass="53051">MAQASSSAGQGYPPQAQPPVTHDGRPQPPMWPAPEPEGRWQRLLRRLGLGGQPQQRPGMTANDLLNAQQQAFAQQLPPQQHPGTGPWPQQYQQQQHPYQQAPAPTGAAWPQQPPSPAMSPPQAAPQAAPAHPEQPQDTPASHELPAQPQAQDAEAAEDPATPPLELVTGTLAGLAMRDLALVDSLIEVVEDLEDSSEDPELLERLFKIDNLATRMRRNSENLLVLAGQDTGDPSAEPVPMLDVARAAISEIKDYQRVQIGRMPAVFVSGSAADDLSHLLAELMDNATGKSPEHAQVVVTAQYMADGERLLITVQDEGIGIPDSQLALLNERLHGDPVLDEQTIRHMGLYVVSNIAHRHGIEVQLEARAFRGISAHVVVPGGVFNTTGPVPAAEPAPRPVAPTPLPRRPAADPAASAPVPYPKEDRSAMDSSSVTAAGLPRRSAHRSAAPLPMPEPEVPAVEPAETVDRAERIRDDLAGFLEGEQEAAREGDDQSR</sequence>
<evidence type="ECO:0000256" key="2">
    <source>
        <dbReference type="ARBA" id="ARBA00012438"/>
    </source>
</evidence>
<dbReference type="InterPro" id="IPR050428">
    <property type="entry name" value="TCS_sensor_his_kinase"/>
</dbReference>
<evidence type="ECO:0000256" key="6">
    <source>
        <dbReference type="ARBA" id="ARBA00022777"/>
    </source>
</evidence>
<keyword evidence="4" id="KW-0808">Transferase</keyword>
<dbReference type="InterPro" id="IPR003594">
    <property type="entry name" value="HATPase_dom"/>
</dbReference>
<feature type="domain" description="Histidine kinase" evidence="9">
    <location>
        <begin position="275"/>
        <end position="382"/>
    </location>
</feature>
<dbReference type="PROSITE" id="PS50109">
    <property type="entry name" value="HIS_KIN"/>
    <property type="match status" value="1"/>
</dbReference>
<dbReference type="AlphaFoldDB" id="A0A9X3NV09"/>
<feature type="compositionally biased region" description="Pro residues" evidence="8">
    <location>
        <begin position="111"/>
        <end position="123"/>
    </location>
</feature>
<feature type="compositionally biased region" description="Basic and acidic residues" evidence="8">
    <location>
        <begin position="465"/>
        <end position="476"/>
    </location>
</feature>
<keyword evidence="5" id="KW-0812">Transmembrane</keyword>
<dbReference type="SUPFAM" id="SSF55874">
    <property type="entry name" value="ATPase domain of HSP90 chaperone/DNA topoisomerase II/histidine kinase"/>
    <property type="match status" value="1"/>
</dbReference>
<feature type="compositionally biased region" description="Low complexity" evidence="8">
    <location>
        <begin position="143"/>
        <end position="153"/>
    </location>
</feature>
<reference evidence="10" key="1">
    <citation type="submission" date="2021-10" db="EMBL/GenBank/DDBJ databases">
        <title>Streptomonospora sp. nov., isolated from mangrove soil.</title>
        <authorList>
            <person name="Chen X."/>
            <person name="Ge X."/>
            <person name="Liu W."/>
        </authorList>
    </citation>
    <scope>NUCLEOTIDE SEQUENCE</scope>
    <source>
        <strain evidence="10">S1-112</strain>
    </source>
</reference>
<dbReference type="PANTHER" id="PTHR45436:SF5">
    <property type="entry name" value="SENSOR HISTIDINE KINASE TRCS"/>
    <property type="match status" value="1"/>
</dbReference>
<feature type="compositionally biased region" description="Pro residues" evidence="8">
    <location>
        <begin position="26"/>
        <end position="35"/>
    </location>
</feature>
<keyword evidence="11" id="KW-1185">Reference proteome</keyword>
<evidence type="ECO:0000313" key="11">
    <source>
        <dbReference type="Proteomes" id="UP001140076"/>
    </source>
</evidence>
<protein>
    <recommendedName>
        <fullName evidence="2">histidine kinase</fullName>
        <ecNumber evidence="2">2.7.13.3</ecNumber>
    </recommendedName>
</protein>